<evidence type="ECO:0000256" key="13">
    <source>
        <dbReference type="ARBA" id="ARBA00023209"/>
    </source>
</evidence>
<evidence type="ECO:0000256" key="8">
    <source>
        <dbReference type="ARBA" id="ARBA00022777"/>
    </source>
</evidence>
<reference evidence="16 17" key="1">
    <citation type="submission" date="2021-07" db="EMBL/GenBank/DDBJ databases">
        <title>Paenibacillus radiodurans sp. nov., isolated from the southeastern edge of Tengger Desert.</title>
        <authorList>
            <person name="Zhang G."/>
        </authorList>
    </citation>
    <scope>NUCLEOTIDE SEQUENCE [LARGE SCALE GENOMIC DNA]</scope>
    <source>
        <strain evidence="16 17">CCM 7311</strain>
    </source>
</reference>
<keyword evidence="5" id="KW-0808">Transferase</keyword>
<dbReference type="Proteomes" id="UP001519887">
    <property type="component" value="Unassembled WGS sequence"/>
</dbReference>
<dbReference type="Pfam" id="PF01219">
    <property type="entry name" value="DAGK_prokar"/>
    <property type="match status" value="1"/>
</dbReference>
<dbReference type="PROSITE" id="PS01069">
    <property type="entry name" value="DAGK_PROKAR"/>
    <property type="match status" value="1"/>
</dbReference>
<evidence type="ECO:0000256" key="9">
    <source>
        <dbReference type="ARBA" id="ARBA00022840"/>
    </source>
</evidence>
<evidence type="ECO:0000256" key="3">
    <source>
        <dbReference type="ARBA" id="ARBA00022475"/>
    </source>
</evidence>
<evidence type="ECO:0000256" key="2">
    <source>
        <dbReference type="ARBA" id="ARBA00005967"/>
    </source>
</evidence>
<comment type="subcellular location">
    <subcellularLocation>
        <location evidence="1">Cell membrane</location>
        <topology evidence="1">Multi-pass membrane protein</topology>
    </subcellularLocation>
</comment>
<keyword evidence="3" id="KW-1003">Cell membrane</keyword>
<keyword evidence="9" id="KW-0067">ATP-binding</keyword>
<keyword evidence="11" id="KW-0443">Lipid metabolism</keyword>
<comment type="caution">
    <text evidence="16">The sequence shown here is derived from an EMBL/GenBank/DDBJ whole genome shotgun (WGS) entry which is preliminary data.</text>
</comment>
<feature type="transmembrane region" description="Helical" evidence="15">
    <location>
        <begin position="38"/>
        <end position="58"/>
    </location>
</feature>
<evidence type="ECO:0000256" key="14">
    <source>
        <dbReference type="ARBA" id="ARBA00023264"/>
    </source>
</evidence>
<evidence type="ECO:0000256" key="11">
    <source>
        <dbReference type="ARBA" id="ARBA00023098"/>
    </source>
</evidence>
<dbReference type="InterPro" id="IPR000829">
    <property type="entry name" value="DAGK"/>
</dbReference>
<protein>
    <submittedName>
        <fullName evidence="16">Diacylglycerol kinase family protein</fullName>
    </submittedName>
</protein>
<evidence type="ECO:0000313" key="16">
    <source>
        <dbReference type="EMBL" id="MBW7459575.1"/>
    </source>
</evidence>
<evidence type="ECO:0000313" key="17">
    <source>
        <dbReference type="Proteomes" id="UP001519887"/>
    </source>
</evidence>
<accession>A0ABS7CFU4</accession>
<keyword evidence="14" id="KW-1208">Phospholipid metabolism</keyword>
<evidence type="ECO:0000256" key="7">
    <source>
        <dbReference type="ARBA" id="ARBA00022741"/>
    </source>
</evidence>
<dbReference type="Gene3D" id="1.10.287.3610">
    <property type="match status" value="1"/>
</dbReference>
<keyword evidence="4" id="KW-0444">Lipid biosynthesis</keyword>
<dbReference type="InterPro" id="IPR036945">
    <property type="entry name" value="DAGK_sf"/>
</dbReference>
<feature type="transmembrane region" description="Helical" evidence="15">
    <location>
        <begin position="12"/>
        <end position="31"/>
    </location>
</feature>
<keyword evidence="7" id="KW-0547">Nucleotide-binding</keyword>
<name>A0ABS7CFU4_9BACL</name>
<keyword evidence="17" id="KW-1185">Reference proteome</keyword>
<evidence type="ECO:0000256" key="10">
    <source>
        <dbReference type="ARBA" id="ARBA00022989"/>
    </source>
</evidence>
<gene>
    <name evidence="16" type="ORF">K0U00_36510</name>
</gene>
<evidence type="ECO:0000256" key="4">
    <source>
        <dbReference type="ARBA" id="ARBA00022516"/>
    </source>
</evidence>
<keyword evidence="10 15" id="KW-1133">Transmembrane helix</keyword>
<keyword evidence="12 15" id="KW-0472">Membrane</keyword>
<proteinExistence type="inferred from homology"/>
<keyword evidence="13" id="KW-0594">Phospholipid biosynthesis</keyword>
<feature type="non-terminal residue" evidence="16">
    <location>
        <position position="64"/>
    </location>
</feature>
<dbReference type="EMBL" id="JAHZIK010001715">
    <property type="protein sequence ID" value="MBW7459575.1"/>
    <property type="molecule type" value="Genomic_DNA"/>
</dbReference>
<evidence type="ECO:0000256" key="6">
    <source>
        <dbReference type="ARBA" id="ARBA00022692"/>
    </source>
</evidence>
<evidence type="ECO:0000256" key="1">
    <source>
        <dbReference type="ARBA" id="ARBA00004651"/>
    </source>
</evidence>
<sequence>MAGIRLALDTQLHMRIHIIAALIATAAGFIFRITQIEWAVLVLVMGVVICAEMLNTAIESVVDL</sequence>
<dbReference type="InterPro" id="IPR033717">
    <property type="entry name" value="UDPK"/>
</dbReference>
<dbReference type="CDD" id="cd14265">
    <property type="entry name" value="UDPK_IM_like"/>
    <property type="match status" value="1"/>
</dbReference>
<keyword evidence="6 15" id="KW-0812">Transmembrane</keyword>
<evidence type="ECO:0000256" key="12">
    <source>
        <dbReference type="ARBA" id="ARBA00023136"/>
    </source>
</evidence>
<organism evidence="16 17">
    <name type="scientific">Paenibacillus sepulcri</name>
    <dbReference type="NCBI Taxonomy" id="359917"/>
    <lineage>
        <taxon>Bacteria</taxon>
        <taxon>Bacillati</taxon>
        <taxon>Bacillota</taxon>
        <taxon>Bacilli</taxon>
        <taxon>Bacillales</taxon>
        <taxon>Paenibacillaceae</taxon>
        <taxon>Paenibacillus</taxon>
    </lineage>
</organism>
<dbReference type="PANTHER" id="PTHR34299">
    <property type="entry name" value="DIACYLGLYCEROL KINASE"/>
    <property type="match status" value="1"/>
</dbReference>
<dbReference type="PANTHER" id="PTHR34299:SF1">
    <property type="entry name" value="DIACYLGLYCEROL KINASE"/>
    <property type="match status" value="1"/>
</dbReference>
<evidence type="ECO:0000256" key="15">
    <source>
        <dbReference type="SAM" id="Phobius"/>
    </source>
</evidence>
<dbReference type="GO" id="GO:0016301">
    <property type="term" value="F:kinase activity"/>
    <property type="evidence" value="ECO:0007669"/>
    <property type="project" value="UniProtKB-KW"/>
</dbReference>
<evidence type="ECO:0000256" key="5">
    <source>
        <dbReference type="ARBA" id="ARBA00022679"/>
    </source>
</evidence>
<comment type="similarity">
    <text evidence="2">Belongs to the bacterial diacylglycerol kinase family.</text>
</comment>
<keyword evidence="8 16" id="KW-0418">Kinase</keyword>